<dbReference type="STRING" id="395963.Bind_0835"/>
<dbReference type="Gene3D" id="3.10.560.10">
    <property type="entry name" value="Outer membrane lipoprotein wza domain like"/>
    <property type="match status" value="1"/>
</dbReference>
<dbReference type="EMBL" id="CP001016">
    <property type="protein sequence ID" value="ACB94485.1"/>
    <property type="molecule type" value="Genomic_DNA"/>
</dbReference>
<feature type="domain" description="Soluble ligand binding" evidence="3">
    <location>
        <begin position="198"/>
        <end position="248"/>
    </location>
</feature>
<dbReference type="eggNOG" id="COG1596">
    <property type="taxonomic scope" value="Bacteria"/>
</dbReference>
<dbReference type="RefSeq" id="WP_012383842.1">
    <property type="nucleotide sequence ID" value="NC_010581.1"/>
</dbReference>
<accession>B2IH72</accession>
<dbReference type="PANTHER" id="PTHR33619">
    <property type="entry name" value="POLYSACCHARIDE EXPORT PROTEIN GFCE-RELATED"/>
    <property type="match status" value="1"/>
</dbReference>
<gene>
    <name evidence="4" type="ordered locus">Bind_0835</name>
</gene>
<feature type="domain" description="Soluble ligand binding" evidence="3">
    <location>
        <begin position="117"/>
        <end position="160"/>
    </location>
</feature>
<reference evidence="4 5" key="2">
    <citation type="journal article" date="2010" name="J. Bacteriol.">
        <title>Complete genome sequence of Beijerinckia indica subsp. indica.</title>
        <authorList>
            <person name="Tamas I."/>
            <person name="Dedysh S.N."/>
            <person name="Liesack W."/>
            <person name="Stott M.B."/>
            <person name="Alam M."/>
            <person name="Murrell J.C."/>
            <person name="Dunfield P.F."/>
        </authorList>
    </citation>
    <scope>NUCLEOTIDE SEQUENCE [LARGE SCALE GENOMIC DNA]</scope>
    <source>
        <strain evidence="5">ATCC 9039 / DSM 1715 / NCIMB 8712</strain>
    </source>
</reference>
<evidence type="ECO:0000259" key="3">
    <source>
        <dbReference type="Pfam" id="PF10531"/>
    </source>
</evidence>
<name>B2IH72_BEII9</name>
<keyword evidence="1" id="KW-0732">Signal</keyword>
<dbReference type="PANTHER" id="PTHR33619:SF3">
    <property type="entry name" value="POLYSACCHARIDE EXPORT PROTEIN GFCE-RELATED"/>
    <property type="match status" value="1"/>
</dbReference>
<dbReference type="AlphaFoldDB" id="B2IH72"/>
<dbReference type="InterPro" id="IPR003715">
    <property type="entry name" value="Poly_export_N"/>
</dbReference>
<dbReference type="Gene3D" id="3.30.1950.10">
    <property type="entry name" value="wza like domain"/>
    <property type="match status" value="1"/>
</dbReference>
<protein>
    <submittedName>
        <fullName evidence="4">Polysaccharide export protein</fullName>
    </submittedName>
</protein>
<dbReference type="InterPro" id="IPR049712">
    <property type="entry name" value="Poly_export"/>
</dbReference>
<dbReference type="Pfam" id="PF02563">
    <property type="entry name" value="Poly_export"/>
    <property type="match status" value="1"/>
</dbReference>
<evidence type="ECO:0000256" key="1">
    <source>
        <dbReference type="ARBA" id="ARBA00022729"/>
    </source>
</evidence>
<dbReference type="Proteomes" id="UP000001695">
    <property type="component" value="Chromosome"/>
</dbReference>
<keyword evidence="5" id="KW-1185">Reference proteome</keyword>
<dbReference type="GO" id="GO:0015159">
    <property type="term" value="F:polysaccharide transmembrane transporter activity"/>
    <property type="evidence" value="ECO:0007669"/>
    <property type="project" value="InterPro"/>
</dbReference>
<dbReference type="KEGG" id="bid:Bind_0835"/>
<dbReference type="Pfam" id="PF10531">
    <property type="entry name" value="SLBB"/>
    <property type="match status" value="2"/>
</dbReference>
<dbReference type="HOGENOM" id="CLU_038343_0_3_5"/>
<reference evidence="5" key="1">
    <citation type="submission" date="2008-03" db="EMBL/GenBank/DDBJ databases">
        <title>Complete sequence of chromosome of Beijerinckia indica subsp. indica ATCC 9039.</title>
        <authorList>
            <consortium name="US DOE Joint Genome Institute"/>
            <person name="Copeland A."/>
            <person name="Lucas S."/>
            <person name="Lapidus A."/>
            <person name="Glavina del Rio T."/>
            <person name="Dalin E."/>
            <person name="Tice H."/>
            <person name="Bruce D."/>
            <person name="Goodwin L."/>
            <person name="Pitluck S."/>
            <person name="LaButti K."/>
            <person name="Schmutz J."/>
            <person name="Larimer F."/>
            <person name="Land M."/>
            <person name="Hauser L."/>
            <person name="Kyrpides N."/>
            <person name="Mikhailova N."/>
            <person name="Dunfield P.F."/>
            <person name="Dedysh S.N."/>
            <person name="Liesack W."/>
            <person name="Saw J.H."/>
            <person name="Alam M."/>
            <person name="Chen Y."/>
            <person name="Murrell J.C."/>
            <person name="Richardson P."/>
        </authorList>
    </citation>
    <scope>NUCLEOTIDE SEQUENCE [LARGE SCALE GENOMIC DNA]</scope>
    <source>
        <strain evidence="5">ATCC 9039 / DSM 1715 / NCIMB 8712</strain>
    </source>
</reference>
<evidence type="ECO:0000313" key="4">
    <source>
        <dbReference type="EMBL" id="ACB94485.1"/>
    </source>
</evidence>
<dbReference type="InterPro" id="IPR019554">
    <property type="entry name" value="Soluble_ligand-bd"/>
</dbReference>
<proteinExistence type="predicted"/>
<sequence>MWRIPGIREFGRQCFKIVGALAWMACLLSINDPLAAAGRRLMPSDVLQIRVIGQPDLDTQARVDTDGTINFPYAGRLSVRGLSEAELGKRIAKILDKADVIKNPQVIVSVTTFGGQVSVLGAVGAPGQFVLDRPLTLAQALARAGGVRESAGTRVTIQRQTGYGVSVLTYDMEDVLSGRKSPAVFNNDNIVVEAAPVYFLYGFVGRAGQYPYKPGLSVQQALAIGGGISDLGSDWRIEVKRRLNDGTVLEAPVTLDDIVEANDTIIVNERWF</sequence>
<feature type="domain" description="Polysaccharide export protein N-terminal" evidence="2">
    <location>
        <begin position="39"/>
        <end position="111"/>
    </location>
</feature>
<organism evidence="4 5">
    <name type="scientific">Beijerinckia indica subsp. indica (strain ATCC 9039 / DSM 1715 / NCIMB 8712)</name>
    <dbReference type="NCBI Taxonomy" id="395963"/>
    <lineage>
        <taxon>Bacteria</taxon>
        <taxon>Pseudomonadati</taxon>
        <taxon>Pseudomonadota</taxon>
        <taxon>Alphaproteobacteria</taxon>
        <taxon>Hyphomicrobiales</taxon>
        <taxon>Beijerinckiaceae</taxon>
        <taxon>Beijerinckia</taxon>
    </lineage>
</organism>
<evidence type="ECO:0000313" key="5">
    <source>
        <dbReference type="Proteomes" id="UP000001695"/>
    </source>
</evidence>
<evidence type="ECO:0000259" key="2">
    <source>
        <dbReference type="Pfam" id="PF02563"/>
    </source>
</evidence>